<accession>A0ACC1RLE1</accession>
<reference evidence="1" key="1">
    <citation type="submission" date="2022-07" db="EMBL/GenBank/DDBJ databases">
        <title>Genome Sequence of Phlebia brevispora.</title>
        <authorList>
            <person name="Buettner E."/>
        </authorList>
    </citation>
    <scope>NUCLEOTIDE SEQUENCE</scope>
    <source>
        <strain evidence="1">MPL23</strain>
    </source>
</reference>
<evidence type="ECO:0000313" key="1">
    <source>
        <dbReference type="EMBL" id="KAJ3519438.1"/>
    </source>
</evidence>
<evidence type="ECO:0000313" key="2">
    <source>
        <dbReference type="Proteomes" id="UP001148662"/>
    </source>
</evidence>
<gene>
    <name evidence="1" type="ORF">NM688_g9300</name>
</gene>
<organism evidence="1 2">
    <name type="scientific">Phlebia brevispora</name>
    <dbReference type="NCBI Taxonomy" id="194682"/>
    <lineage>
        <taxon>Eukaryota</taxon>
        <taxon>Fungi</taxon>
        <taxon>Dikarya</taxon>
        <taxon>Basidiomycota</taxon>
        <taxon>Agaricomycotina</taxon>
        <taxon>Agaricomycetes</taxon>
        <taxon>Polyporales</taxon>
        <taxon>Meruliaceae</taxon>
        <taxon>Phlebia</taxon>
    </lineage>
</organism>
<keyword evidence="2" id="KW-1185">Reference proteome</keyword>
<dbReference type="Proteomes" id="UP001148662">
    <property type="component" value="Unassembled WGS sequence"/>
</dbReference>
<name>A0ACC1RLE1_9APHY</name>
<protein>
    <submittedName>
        <fullName evidence="1">Uncharacterized protein</fullName>
    </submittedName>
</protein>
<proteinExistence type="predicted"/>
<dbReference type="EMBL" id="JANHOG010002842">
    <property type="protein sequence ID" value="KAJ3519438.1"/>
    <property type="molecule type" value="Genomic_DNA"/>
</dbReference>
<sequence length="246" mass="26540">MHLQEIILCSTAPTAQTTGPGTISVHDIQTGTLLASYKQTSATTHCTAVAPSRDGQGGFMLAAQADKSILNVYNFQKDQLALKIVLPEKLSCIAVDARGVYCAAGTAQGRIASGIMYAAWDAHYRKVTVLRFTQDGEALLSGSEDSGVNVCLLDDTRQNDLPAPYCTLGDHTLPVNDIICGFGAFPNCRVLTASLDHSVKMWDLAPSSLLTTFQFPRPISLLAWDPTERVFFCRIRGWGDTSGEPL</sequence>
<comment type="caution">
    <text evidence="1">The sequence shown here is derived from an EMBL/GenBank/DDBJ whole genome shotgun (WGS) entry which is preliminary data.</text>
</comment>